<feature type="signal peptide" evidence="2">
    <location>
        <begin position="1"/>
        <end position="24"/>
    </location>
</feature>
<name>A0A9D1MCF5_9FIRM</name>
<feature type="compositionally biased region" description="Low complexity" evidence="1">
    <location>
        <begin position="210"/>
        <end position="241"/>
    </location>
</feature>
<protein>
    <recommendedName>
        <fullName evidence="5">LPXTG cell wall anchor domain-containing protein</fullName>
    </recommendedName>
</protein>
<evidence type="ECO:0000256" key="2">
    <source>
        <dbReference type="SAM" id="SignalP"/>
    </source>
</evidence>
<reference evidence="3" key="2">
    <citation type="journal article" date="2021" name="PeerJ">
        <title>Extensive microbial diversity within the chicken gut microbiome revealed by metagenomics and culture.</title>
        <authorList>
            <person name="Gilroy R."/>
            <person name="Ravi A."/>
            <person name="Getino M."/>
            <person name="Pursley I."/>
            <person name="Horton D.L."/>
            <person name="Alikhan N.F."/>
            <person name="Baker D."/>
            <person name="Gharbi K."/>
            <person name="Hall N."/>
            <person name="Watson M."/>
            <person name="Adriaenssens E.M."/>
            <person name="Foster-Nyarko E."/>
            <person name="Jarju S."/>
            <person name="Secka A."/>
            <person name="Antonio M."/>
            <person name="Oren A."/>
            <person name="Chaudhuri R.R."/>
            <person name="La Ragione R."/>
            <person name="Hildebrand F."/>
            <person name="Pallen M.J."/>
        </authorList>
    </citation>
    <scope>NUCLEOTIDE SEQUENCE</scope>
    <source>
        <strain evidence="3">USAMLcec3-3695</strain>
    </source>
</reference>
<proteinExistence type="predicted"/>
<organism evidence="3 4">
    <name type="scientific">Candidatus Ornithomonoglobus merdipullorum</name>
    <dbReference type="NCBI Taxonomy" id="2840895"/>
    <lineage>
        <taxon>Bacteria</taxon>
        <taxon>Bacillati</taxon>
        <taxon>Bacillota</taxon>
        <taxon>Clostridia</taxon>
        <taxon>Candidatus Ornithomonoglobus</taxon>
    </lineage>
</organism>
<keyword evidence="2" id="KW-0732">Signal</keyword>
<feature type="compositionally biased region" description="Low complexity" evidence="1">
    <location>
        <begin position="324"/>
        <end position="362"/>
    </location>
</feature>
<reference evidence="3" key="1">
    <citation type="submission" date="2020-10" db="EMBL/GenBank/DDBJ databases">
        <authorList>
            <person name="Gilroy R."/>
        </authorList>
    </citation>
    <scope>NUCLEOTIDE SEQUENCE</scope>
    <source>
        <strain evidence="3">USAMLcec3-3695</strain>
    </source>
</reference>
<evidence type="ECO:0000313" key="3">
    <source>
        <dbReference type="EMBL" id="HIU57654.1"/>
    </source>
</evidence>
<feature type="region of interest" description="Disordered" evidence="1">
    <location>
        <begin position="323"/>
        <end position="372"/>
    </location>
</feature>
<gene>
    <name evidence="3" type="ORF">IAA61_07575</name>
</gene>
<accession>A0A9D1MCF5</accession>
<dbReference type="AlphaFoldDB" id="A0A9D1MCF5"/>
<feature type="region of interest" description="Disordered" evidence="1">
    <location>
        <begin position="210"/>
        <end position="242"/>
    </location>
</feature>
<dbReference type="Proteomes" id="UP000824109">
    <property type="component" value="Unassembled WGS sequence"/>
</dbReference>
<comment type="caution">
    <text evidence="3">The sequence shown here is derived from an EMBL/GenBank/DDBJ whole genome shotgun (WGS) entry which is preliminary data.</text>
</comment>
<sequence length="401" mass="41823">MKRIYISAAVAAVAVSVSAGSVMAADSSIAVTIGNEDVTYSYTASDEVFADSIKNLFSELEDSAADETAESEMLIESSAVNNENIAVGLRLSIDEADADSEYSVLDYYTFRITDSNGDVIYDSADEEPAEENATEKDIPLGVFNTDFTRDSKKYTIELGVNEDVAASVSEKDVRDMDIMVTAVKYEAAAAETPVPSANATLAPKFELAPSETTDAPAAAEEATAAPTETAAPTATPAATESAEVKERKIICGEDIEPGRYTITGNANVRITTADGEMISETTVTDGTHDVKGVDQFITSIEKGDIITITPISDDIKAAVNFERTNSGSSSETKSTTAASTATSAPGRKSASRATAAPSSSKTNPKTGDAGLTSAVMGSVMGISAAAAGSLEIIKRRKKDDK</sequence>
<evidence type="ECO:0000256" key="1">
    <source>
        <dbReference type="SAM" id="MobiDB-lite"/>
    </source>
</evidence>
<evidence type="ECO:0008006" key="5">
    <source>
        <dbReference type="Google" id="ProtNLM"/>
    </source>
</evidence>
<feature type="chain" id="PRO_5038811205" description="LPXTG cell wall anchor domain-containing protein" evidence="2">
    <location>
        <begin position="25"/>
        <end position="401"/>
    </location>
</feature>
<dbReference type="EMBL" id="DVNB01000080">
    <property type="protein sequence ID" value="HIU57654.1"/>
    <property type="molecule type" value="Genomic_DNA"/>
</dbReference>
<evidence type="ECO:0000313" key="4">
    <source>
        <dbReference type="Proteomes" id="UP000824109"/>
    </source>
</evidence>